<comment type="caution">
    <text evidence="2">The sequence shown here is derived from an EMBL/GenBank/DDBJ whole genome shotgun (WGS) entry which is preliminary data.</text>
</comment>
<feature type="domain" description="Co-chaperone DjlA N-terminal" evidence="1">
    <location>
        <begin position="181"/>
        <end position="299"/>
    </location>
</feature>
<dbReference type="InterPro" id="IPR007791">
    <property type="entry name" value="DjlA_N"/>
</dbReference>
<dbReference type="EMBL" id="JYFN01000005">
    <property type="protein sequence ID" value="KJE24575.1"/>
    <property type="molecule type" value="Genomic_DNA"/>
</dbReference>
<dbReference type="Gene3D" id="1.10.3680.10">
    <property type="entry name" value="TerB-like"/>
    <property type="match status" value="1"/>
</dbReference>
<evidence type="ECO:0000313" key="2">
    <source>
        <dbReference type="EMBL" id="KJE24575.1"/>
    </source>
</evidence>
<sequence length="300" mass="32521">MPVQAAVRLDVRLLLRIDDRVLLARPPDDVWHVLPGGPVVSGESTDDALERQVGRLAGPRVVSRQFVGAVEHDGSITGRSPESATDHVLSVLFAGVWPTDIPTPSRWGEHTLVPVNIDVLLATRLRPLSMAEVVRRWLAEGWPLWRGLDPAGANRRLPSLASLRSQLFARREELRTLAFRDAAVAMCALVTAADGHIDPTEREGVRGFAATDPVLSQFPEQDTVRLFEAHLDRLTADFAAGRHAALAEIAKVRGRVAQAVAVVRIGQVIGLVDGEFVASERAVVREAALALGLEPAEFAL</sequence>
<dbReference type="OrthoDB" id="3208522at2"/>
<dbReference type="InterPro" id="IPR015797">
    <property type="entry name" value="NUDIX_hydrolase-like_dom_sf"/>
</dbReference>
<dbReference type="SUPFAM" id="SSF158682">
    <property type="entry name" value="TerB-like"/>
    <property type="match status" value="1"/>
</dbReference>
<reference evidence="3" key="1">
    <citation type="submission" date="2015-02" db="EMBL/GenBank/DDBJ databases">
        <title>Draft Genome of Frankia sp. CpI1-S.</title>
        <authorList>
            <person name="Oshone R.T."/>
            <person name="Ngom M."/>
            <person name="Ghodhbane-Gtari F."/>
            <person name="Gtari M."/>
            <person name="Morris K."/>
            <person name="Thomas K."/>
            <person name="Sen A."/>
            <person name="Tisa L.S."/>
        </authorList>
    </citation>
    <scope>NUCLEOTIDE SEQUENCE [LARGE SCALE GENOMIC DNA]</scope>
    <source>
        <strain evidence="3">CpI1-S</strain>
    </source>
</reference>
<name>A0A0D8BKE6_9ACTN</name>
<keyword evidence="3" id="KW-1185">Reference proteome</keyword>
<gene>
    <name evidence="2" type="ORF">FF36_00949</name>
</gene>
<dbReference type="InterPro" id="IPR029024">
    <property type="entry name" value="TerB-like"/>
</dbReference>
<dbReference type="AlphaFoldDB" id="A0A0D8BKE6"/>
<dbReference type="CDD" id="cd07176">
    <property type="entry name" value="terB"/>
    <property type="match status" value="1"/>
</dbReference>
<dbReference type="Gene3D" id="3.90.79.10">
    <property type="entry name" value="Nucleoside Triphosphate Pyrophosphohydrolase"/>
    <property type="match status" value="1"/>
</dbReference>
<proteinExistence type="predicted"/>
<dbReference type="Proteomes" id="UP000032545">
    <property type="component" value="Unassembled WGS sequence"/>
</dbReference>
<evidence type="ECO:0000313" key="3">
    <source>
        <dbReference type="Proteomes" id="UP000032545"/>
    </source>
</evidence>
<dbReference type="RefSeq" id="WP_044883722.1">
    <property type="nucleotide sequence ID" value="NZ_JYFN01000005.1"/>
</dbReference>
<evidence type="ECO:0000259" key="1">
    <source>
        <dbReference type="Pfam" id="PF05099"/>
    </source>
</evidence>
<protein>
    <submittedName>
        <fullName evidence="2">Tellurite resistance protein</fullName>
    </submittedName>
</protein>
<reference evidence="2 3" key="2">
    <citation type="journal article" date="2016" name="Genome Announc.">
        <title>Permanent Draft Genome Sequences for Two Variants of Frankia sp. Strain CpI1, the First Frankia Strain Isolated from Root Nodules of Comptonia peregrina.</title>
        <authorList>
            <person name="Oshone R."/>
            <person name="Hurst S.G.IV."/>
            <person name="Abebe-Akele F."/>
            <person name="Simpson S."/>
            <person name="Morris K."/>
            <person name="Thomas W.K."/>
            <person name="Tisa L.S."/>
        </authorList>
    </citation>
    <scope>NUCLEOTIDE SEQUENCE [LARGE SCALE GENOMIC DNA]</scope>
    <source>
        <strain evidence="3">CpI1-S</strain>
    </source>
</reference>
<accession>A0A0D8BKE6</accession>
<dbReference type="Pfam" id="PF05099">
    <property type="entry name" value="TerB"/>
    <property type="match status" value="1"/>
</dbReference>
<organism evidence="2 3">
    <name type="scientific">Frankia torreyi</name>
    <dbReference type="NCBI Taxonomy" id="1856"/>
    <lineage>
        <taxon>Bacteria</taxon>
        <taxon>Bacillati</taxon>
        <taxon>Actinomycetota</taxon>
        <taxon>Actinomycetes</taxon>
        <taxon>Frankiales</taxon>
        <taxon>Frankiaceae</taxon>
        <taxon>Frankia</taxon>
    </lineage>
</organism>
<dbReference type="SUPFAM" id="SSF55811">
    <property type="entry name" value="Nudix"/>
    <property type="match status" value="1"/>
</dbReference>
<dbReference type="PATRIC" id="fig|1502723.3.peg.4202"/>